<evidence type="ECO:0000256" key="1">
    <source>
        <dbReference type="SAM" id="Coils"/>
    </source>
</evidence>
<feature type="compositionally biased region" description="Acidic residues" evidence="2">
    <location>
        <begin position="545"/>
        <end position="558"/>
    </location>
</feature>
<dbReference type="AlphaFoldDB" id="A0AAD8IG16"/>
<sequence length="558" mass="62750">MSDKAAQRLQRMNKASKRGINIRSPHMSLQDMILERSDEYPHVSHLDSFDCSNKFHEIDLIRDYNKMYRVKSPYRLVPAGPGDRSCHWRPDALCIYKDAIVAGLRFPMHEFIPRLLADVGINPCQLPPNAWRIIMCFIVLCLKNKFPLSVALFRKIFQFKNSSAITLGWVYINHRPSTPPIFHPKSIPDNNPKWKEEFMYLVWEGGDWGTLFRSSFSRVSDGSPSDIILSDEEAHAYAELTKDNYATMAWVLLDEFQLKSLGLSNVSDKVATFINKSNEPEDGETARMKRARLGGKDPRAPSVPAFIRPHVDLTEDAEGPPSGKSAVWRPNWGLRKKDTVVGVSKHAVEWSYHSLTPCDYKDFVSNSTIEGVEHAGSQAMAAMNANYQGALFQAKSWRSSSEANQGKFEKSQEEMASVKATLARKEKELADSQAELVSLRKAKDDFIDEYLDSEEYGDLIDKHDGLLFPVQYTKGWDDALAAVLERMPGSLSISDFPSPHLPTHMELALAGEEDMEEDDRILDLDHTSPPGQAAGADDCAPHLGEEEEDEEEAVDKAA</sequence>
<dbReference type="InterPro" id="IPR007321">
    <property type="entry name" value="Transposase_28"/>
</dbReference>
<reference evidence="4" key="1">
    <citation type="submission" date="2023-02" db="EMBL/GenBank/DDBJ databases">
        <title>Genome of toxic invasive species Heracleum sosnowskyi carries increased number of genes despite the absence of recent whole-genome duplications.</title>
        <authorList>
            <person name="Schelkunov M."/>
            <person name="Shtratnikova V."/>
            <person name="Makarenko M."/>
            <person name="Klepikova A."/>
            <person name="Omelchenko D."/>
            <person name="Novikova G."/>
            <person name="Obukhova E."/>
            <person name="Bogdanov V."/>
            <person name="Penin A."/>
            <person name="Logacheva M."/>
        </authorList>
    </citation>
    <scope>NUCLEOTIDE SEQUENCE</scope>
    <source>
        <strain evidence="4">Hsosn_3</strain>
        <tissue evidence="4">Leaf</tissue>
    </source>
</reference>
<evidence type="ECO:0000256" key="2">
    <source>
        <dbReference type="SAM" id="MobiDB-lite"/>
    </source>
</evidence>
<reference evidence="4" key="2">
    <citation type="submission" date="2023-05" db="EMBL/GenBank/DDBJ databases">
        <authorList>
            <person name="Schelkunov M.I."/>
        </authorList>
    </citation>
    <scope>NUCLEOTIDE SEQUENCE</scope>
    <source>
        <strain evidence="4">Hsosn_3</strain>
        <tissue evidence="4">Leaf</tissue>
    </source>
</reference>
<dbReference type="EMBL" id="JAUIZM010000005">
    <property type="protein sequence ID" value="KAK1385223.1"/>
    <property type="molecule type" value="Genomic_DNA"/>
</dbReference>
<evidence type="ECO:0000259" key="3">
    <source>
        <dbReference type="Pfam" id="PF04195"/>
    </source>
</evidence>
<dbReference type="Proteomes" id="UP001237642">
    <property type="component" value="Unassembled WGS sequence"/>
</dbReference>
<protein>
    <recommendedName>
        <fullName evidence="3">Transposase (putative) gypsy type domain-containing protein</fullName>
    </recommendedName>
</protein>
<comment type="caution">
    <text evidence="4">The sequence shown here is derived from an EMBL/GenBank/DDBJ whole genome shotgun (WGS) entry which is preliminary data.</text>
</comment>
<dbReference type="EMBL" id="JAUIZM010000005">
    <property type="protein sequence ID" value="KAK1385222.1"/>
    <property type="molecule type" value="Genomic_DNA"/>
</dbReference>
<dbReference type="Pfam" id="PF04195">
    <property type="entry name" value="Transposase_28"/>
    <property type="match status" value="1"/>
</dbReference>
<feature type="domain" description="Transposase (putative) gypsy type" evidence="3">
    <location>
        <begin position="95"/>
        <end position="159"/>
    </location>
</feature>
<organism evidence="4 6">
    <name type="scientific">Heracleum sosnowskyi</name>
    <dbReference type="NCBI Taxonomy" id="360622"/>
    <lineage>
        <taxon>Eukaryota</taxon>
        <taxon>Viridiplantae</taxon>
        <taxon>Streptophyta</taxon>
        <taxon>Embryophyta</taxon>
        <taxon>Tracheophyta</taxon>
        <taxon>Spermatophyta</taxon>
        <taxon>Magnoliopsida</taxon>
        <taxon>eudicotyledons</taxon>
        <taxon>Gunneridae</taxon>
        <taxon>Pentapetalae</taxon>
        <taxon>asterids</taxon>
        <taxon>campanulids</taxon>
        <taxon>Apiales</taxon>
        <taxon>Apiaceae</taxon>
        <taxon>Apioideae</taxon>
        <taxon>apioid superclade</taxon>
        <taxon>Tordylieae</taxon>
        <taxon>Tordyliinae</taxon>
        <taxon>Heracleum</taxon>
    </lineage>
</organism>
<keyword evidence="6" id="KW-1185">Reference proteome</keyword>
<evidence type="ECO:0000313" key="6">
    <source>
        <dbReference type="Proteomes" id="UP001237642"/>
    </source>
</evidence>
<name>A0AAD8IG16_9APIA</name>
<evidence type="ECO:0000313" key="5">
    <source>
        <dbReference type="EMBL" id="KAK1385223.1"/>
    </source>
</evidence>
<feature type="coiled-coil region" evidence="1">
    <location>
        <begin position="408"/>
        <end position="449"/>
    </location>
</feature>
<evidence type="ECO:0000313" key="4">
    <source>
        <dbReference type="EMBL" id="KAK1385222.1"/>
    </source>
</evidence>
<keyword evidence="1" id="KW-0175">Coiled coil</keyword>
<accession>A0AAD8IG16</accession>
<feature type="region of interest" description="Disordered" evidence="2">
    <location>
        <begin position="513"/>
        <end position="558"/>
    </location>
</feature>
<proteinExistence type="predicted"/>
<gene>
    <name evidence="4" type="ORF">POM88_022957</name>
    <name evidence="5" type="ORF">POM88_022958</name>
</gene>